<organism evidence="2 3">
    <name type="scientific">Oryzomonas rubra</name>
    <dbReference type="NCBI Taxonomy" id="2509454"/>
    <lineage>
        <taxon>Bacteria</taxon>
        <taxon>Pseudomonadati</taxon>
        <taxon>Thermodesulfobacteriota</taxon>
        <taxon>Desulfuromonadia</taxon>
        <taxon>Geobacterales</taxon>
        <taxon>Geobacteraceae</taxon>
        <taxon>Oryzomonas</taxon>
    </lineage>
</organism>
<feature type="transmembrane region" description="Helical" evidence="1">
    <location>
        <begin position="6"/>
        <end position="24"/>
    </location>
</feature>
<gene>
    <name evidence="2" type="ORF">ET418_05350</name>
</gene>
<evidence type="ECO:0000256" key="1">
    <source>
        <dbReference type="SAM" id="Phobius"/>
    </source>
</evidence>
<dbReference type="RefSeq" id="WP_149306562.1">
    <property type="nucleotide sequence ID" value="NZ_SRSD01000003.1"/>
</dbReference>
<name>A0A5A9XK24_9BACT</name>
<dbReference type="Proteomes" id="UP000324298">
    <property type="component" value="Unassembled WGS sequence"/>
</dbReference>
<feature type="transmembrane region" description="Helical" evidence="1">
    <location>
        <begin position="59"/>
        <end position="77"/>
    </location>
</feature>
<protein>
    <submittedName>
        <fullName evidence="2">Uncharacterized protein</fullName>
    </submittedName>
</protein>
<keyword evidence="1" id="KW-1133">Transmembrane helix</keyword>
<sequence>MQESLIVVLVVCVAFLSSIPCGYLRQNYKKYSFMWFLLIHISIPIIALLRISAGLSWRVIPLTLGGAVAGQITGGIINRRRKQNG</sequence>
<dbReference type="OrthoDB" id="5397176at2"/>
<proteinExistence type="predicted"/>
<keyword evidence="1" id="KW-0472">Membrane</keyword>
<keyword evidence="1" id="KW-0812">Transmembrane</keyword>
<evidence type="ECO:0000313" key="2">
    <source>
        <dbReference type="EMBL" id="KAA0893244.1"/>
    </source>
</evidence>
<dbReference type="AlphaFoldDB" id="A0A5A9XK24"/>
<dbReference type="EMBL" id="SRSD01000003">
    <property type="protein sequence ID" value="KAA0893244.1"/>
    <property type="molecule type" value="Genomic_DNA"/>
</dbReference>
<evidence type="ECO:0000313" key="3">
    <source>
        <dbReference type="Proteomes" id="UP000324298"/>
    </source>
</evidence>
<feature type="transmembrane region" description="Helical" evidence="1">
    <location>
        <begin position="31"/>
        <end position="53"/>
    </location>
</feature>
<reference evidence="2 3" key="1">
    <citation type="submission" date="2019-04" db="EMBL/GenBank/DDBJ databases">
        <title>Geobacter ruber sp. nov., ferric-reducing bacteria isolated from paddy soil.</title>
        <authorList>
            <person name="Xu Z."/>
            <person name="Masuda Y."/>
            <person name="Itoh H."/>
            <person name="Senoo K."/>
        </authorList>
    </citation>
    <scope>NUCLEOTIDE SEQUENCE [LARGE SCALE GENOMIC DNA]</scope>
    <source>
        <strain evidence="2 3">Red88</strain>
    </source>
</reference>
<accession>A0A5A9XK24</accession>
<keyword evidence="3" id="KW-1185">Reference proteome</keyword>
<comment type="caution">
    <text evidence="2">The sequence shown here is derived from an EMBL/GenBank/DDBJ whole genome shotgun (WGS) entry which is preliminary data.</text>
</comment>